<dbReference type="PANTHER" id="PTHR15410:SF2">
    <property type="entry name" value="HIRA-INTERACTING PROTEIN 3"/>
    <property type="match status" value="1"/>
</dbReference>
<feature type="compositionally biased region" description="Basic residues" evidence="1">
    <location>
        <begin position="199"/>
        <end position="210"/>
    </location>
</feature>
<feature type="region of interest" description="Disordered" evidence="1">
    <location>
        <begin position="420"/>
        <end position="481"/>
    </location>
</feature>
<feature type="compositionally biased region" description="Basic and acidic residues" evidence="1">
    <location>
        <begin position="420"/>
        <end position="442"/>
    </location>
</feature>
<dbReference type="GeneID" id="64634547"/>
<sequence>MATPSAERVRQATTKLLEEARAKGKLRHVMPLDPYPVTLLRLMPTVASSLYALCTAKAYKTSIKKTVVDYLARQSSQPCSPNANAILLKDKASTPPNEADGEKSLPKPSKKRKVGADEELVKPRKGASKPKTSPGKSKKGKQVPKSSVIVDSEASKISEDEVPARKKQVKPPKNKAASELQSEGEHDDEYEAKPSGSKRSQKASKTKKSTSKVAVKEHKSASTVESSGDEADAKRPSESVVTSLKKEMPSPKKSPSKEKPLSKPKSSTKQNAKHEADDEFEHGASSSTSKPQEPVVLKHARPHSEPENDSDVSVVIDEPPKKRRKKQEKDSNKKALTERKKTQKSNIGGSKDDETVSKLKAIVVACGVRKMWKKEFADLDTPSGQIKRLKEILKDLGMTGRLTLEKAKTIKAERELAQELRDVQDFAEAERRRETRKEKGVSEDEQSGSGSDDEDEGPPVKRKKTAGASILAFLGDQSDDE</sequence>
<feature type="compositionally biased region" description="Acidic residues" evidence="1">
    <location>
        <begin position="443"/>
        <end position="457"/>
    </location>
</feature>
<organism evidence="2 3">
    <name type="scientific">Suillus subaureus</name>
    <dbReference type="NCBI Taxonomy" id="48587"/>
    <lineage>
        <taxon>Eukaryota</taxon>
        <taxon>Fungi</taxon>
        <taxon>Dikarya</taxon>
        <taxon>Basidiomycota</taxon>
        <taxon>Agaricomycotina</taxon>
        <taxon>Agaricomycetes</taxon>
        <taxon>Agaricomycetidae</taxon>
        <taxon>Boletales</taxon>
        <taxon>Suillineae</taxon>
        <taxon>Suillaceae</taxon>
        <taxon>Suillus</taxon>
    </lineage>
</organism>
<feature type="compositionally biased region" description="Basic and acidic residues" evidence="1">
    <location>
        <begin position="153"/>
        <end position="164"/>
    </location>
</feature>
<feature type="compositionally biased region" description="Basic and acidic residues" evidence="1">
    <location>
        <begin position="244"/>
        <end position="261"/>
    </location>
</feature>
<reference evidence="2" key="1">
    <citation type="journal article" date="2020" name="New Phytol.">
        <title>Comparative genomics reveals dynamic genome evolution in host specialist ectomycorrhizal fungi.</title>
        <authorList>
            <person name="Lofgren L.A."/>
            <person name="Nguyen N.H."/>
            <person name="Vilgalys R."/>
            <person name="Ruytinx J."/>
            <person name="Liao H.L."/>
            <person name="Branco S."/>
            <person name="Kuo A."/>
            <person name="LaButti K."/>
            <person name="Lipzen A."/>
            <person name="Andreopoulos W."/>
            <person name="Pangilinan J."/>
            <person name="Riley R."/>
            <person name="Hundley H."/>
            <person name="Na H."/>
            <person name="Barry K."/>
            <person name="Grigoriev I.V."/>
            <person name="Stajich J.E."/>
            <person name="Kennedy P.G."/>
        </authorList>
    </citation>
    <scope>NUCLEOTIDE SEQUENCE</scope>
    <source>
        <strain evidence="2">MN1</strain>
    </source>
</reference>
<name>A0A9P7E7H2_9AGAM</name>
<dbReference type="GO" id="GO:0005634">
    <property type="term" value="C:nucleus"/>
    <property type="evidence" value="ECO:0007669"/>
    <property type="project" value="TreeGrafter"/>
</dbReference>
<feature type="compositionally biased region" description="Basic and acidic residues" evidence="1">
    <location>
        <begin position="327"/>
        <end position="340"/>
    </location>
</feature>
<gene>
    <name evidence="2" type="ORF">BJ212DRAFT_1482978</name>
</gene>
<dbReference type="PANTHER" id="PTHR15410">
    <property type="entry name" value="HIRA-INTERACTING PROTEIN 3"/>
    <property type="match status" value="1"/>
</dbReference>
<evidence type="ECO:0000313" key="2">
    <source>
        <dbReference type="EMBL" id="KAG1812919.1"/>
    </source>
</evidence>
<feature type="region of interest" description="Disordered" evidence="1">
    <location>
        <begin position="90"/>
        <end position="356"/>
    </location>
</feature>
<proteinExistence type="predicted"/>
<protein>
    <recommendedName>
        <fullName evidence="4">Histone chaperone domain-containing protein</fullName>
    </recommendedName>
</protein>
<dbReference type="RefSeq" id="XP_041190942.1">
    <property type="nucleotide sequence ID" value="XM_041340531.1"/>
</dbReference>
<keyword evidence="3" id="KW-1185">Reference proteome</keyword>
<accession>A0A9P7E7H2</accession>
<comment type="caution">
    <text evidence="2">The sequence shown here is derived from an EMBL/GenBank/DDBJ whole genome shotgun (WGS) entry which is preliminary data.</text>
</comment>
<evidence type="ECO:0000313" key="3">
    <source>
        <dbReference type="Proteomes" id="UP000807769"/>
    </source>
</evidence>
<evidence type="ECO:0000256" key="1">
    <source>
        <dbReference type="SAM" id="MobiDB-lite"/>
    </source>
</evidence>
<dbReference type="EMBL" id="JABBWG010000025">
    <property type="protein sequence ID" value="KAG1812919.1"/>
    <property type="molecule type" value="Genomic_DNA"/>
</dbReference>
<dbReference type="InterPro" id="IPR037647">
    <property type="entry name" value="HIRIP3"/>
</dbReference>
<dbReference type="OrthoDB" id="552755at2759"/>
<dbReference type="AlphaFoldDB" id="A0A9P7E7H2"/>
<evidence type="ECO:0008006" key="4">
    <source>
        <dbReference type="Google" id="ProtNLM"/>
    </source>
</evidence>
<dbReference type="Proteomes" id="UP000807769">
    <property type="component" value="Unassembled WGS sequence"/>
</dbReference>